<dbReference type="SUPFAM" id="SSF51556">
    <property type="entry name" value="Metallo-dependent hydrolases"/>
    <property type="match status" value="1"/>
</dbReference>
<dbReference type="AlphaFoldDB" id="A0A2K3E3L6"/>
<feature type="compositionally biased region" description="Low complexity" evidence="1">
    <location>
        <begin position="108"/>
        <end position="120"/>
    </location>
</feature>
<evidence type="ECO:0000313" key="4">
    <source>
        <dbReference type="Proteomes" id="UP000006906"/>
    </source>
</evidence>
<dbReference type="SUPFAM" id="SSF51338">
    <property type="entry name" value="Composite domain of metallo-dependent hydrolases"/>
    <property type="match status" value="1"/>
</dbReference>
<evidence type="ECO:0000256" key="1">
    <source>
        <dbReference type="SAM" id="MobiDB-lite"/>
    </source>
</evidence>
<dbReference type="EMBL" id="CM008963">
    <property type="protein sequence ID" value="PNW87388.1"/>
    <property type="molecule type" value="Genomic_DNA"/>
</dbReference>
<dbReference type="Gramene" id="PNW87388">
    <property type="protein sequence ID" value="PNW87388"/>
    <property type="gene ID" value="CHLRE_02g147700v5"/>
</dbReference>
<name>A0A2K3E3L6_CHLRE</name>
<dbReference type="InterPro" id="IPR057744">
    <property type="entry name" value="OTAase-like"/>
</dbReference>
<accession>A0A2K3E3L6</accession>
<dbReference type="STRING" id="3055.A0A2K3E3L6"/>
<proteinExistence type="predicted"/>
<dbReference type="GeneID" id="5720542"/>
<protein>
    <recommendedName>
        <fullName evidence="2">Amidohydrolase-related domain-containing protein</fullName>
    </recommendedName>
</protein>
<dbReference type="ExpressionAtlas" id="A0A2K3E3L6">
    <property type="expression patterns" value="baseline"/>
</dbReference>
<feature type="region of interest" description="Disordered" evidence="1">
    <location>
        <begin position="108"/>
        <end position="127"/>
    </location>
</feature>
<dbReference type="Gene3D" id="3.20.20.140">
    <property type="entry name" value="Metal-dependent hydrolases"/>
    <property type="match status" value="1"/>
</dbReference>
<evidence type="ECO:0000259" key="2">
    <source>
        <dbReference type="Pfam" id="PF01979"/>
    </source>
</evidence>
<gene>
    <name evidence="3" type="ORF">CHLRE_02g147700v5</name>
</gene>
<dbReference type="PaxDb" id="3055-EDP02051"/>
<dbReference type="GO" id="GO:0016810">
    <property type="term" value="F:hydrolase activity, acting on carbon-nitrogen (but not peptide) bonds"/>
    <property type="evidence" value="ECO:0007669"/>
    <property type="project" value="InterPro"/>
</dbReference>
<dbReference type="InParanoid" id="A0A2K3E3L6"/>
<dbReference type="Proteomes" id="UP000006906">
    <property type="component" value="Chromosome 2"/>
</dbReference>
<dbReference type="Gene3D" id="2.30.40.10">
    <property type="entry name" value="Urease, subunit C, domain 1"/>
    <property type="match status" value="1"/>
</dbReference>
<dbReference type="Pfam" id="PF01979">
    <property type="entry name" value="Amidohydro_1"/>
    <property type="match status" value="1"/>
</dbReference>
<dbReference type="PANTHER" id="PTHR43135:SF3">
    <property type="entry name" value="ALPHA-D-RIBOSE 1-METHYLPHOSPHONATE 5-TRIPHOSPHATE DIPHOSPHATASE"/>
    <property type="match status" value="1"/>
</dbReference>
<dbReference type="InterPro" id="IPR006680">
    <property type="entry name" value="Amidohydro-rel"/>
</dbReference>
<dbReference type="InterPro" id="IPR011059">
    <property type="entry name" value="Metal-dep_hydrolase_composite"/>
</dbReference>
<dbReference type="RefSeq" id="XP_042927689.1">
    <property type="nucleotide sequence ID" value="XM_043060342.1"/>
</dbReference>
<reference evidence="3 4" key="1">
    <citation type="journal article" date="2007" name="Science">
        <title>The Chlamydomonas genome reveals the evolution of key animal and plant functions.</title>
        <authorList>
            <person name="Merchant S.S."/>
            <person name="Prochnik S.E."/>
            <person name="Vallon O."/>
            <person name="Harris E.H."/>
            <person name="Karpowicz S.J."/>
            <person name="Witman G.B."/>
            <person name="Terry A."/>
            <person name="Salamov A."/>
            <person name="Fritz-Laylin L.K."/>
            <person name="Marechal-Drouard L."/>
            <person name="Marshall W.F."/>
            <person name="Qu L.H."/>
            <person name="Nelson D.R."/>
            <person name="Sanderfoot A.A."/>
            <person name="Spalding M.H."/>
            <person name="Kapitonov V.V."/>
            <person name="Ren Q."/>
            <person name="Ferris P."/>
            <person name="Lindquist E."/>
            <person name="Shapiro H."/>
            <person name="Lucas S.M."/>
            <person name="Grimwood J."/>
            <person name="Schmutz J."/>
            <person name="Cardol P."/>
            <person name="Cerutti H."/>
            <person name="Chanfreau G."/>
            <person name="Chen C.L."/>
            <person name="Cognat V."/>
            <person name="Croft M.T."/>
            <person name="Dent R."/>
            <person name="Dutcher S."/>
            <person name="Fernandez E."/>
            <person name="Fukuzawa H."/>
            <person name="Gonzalez-Ballester D."/>
            <person name="Gonzalez-Halphen D."/>
            <person name="Hallmann A."/>
            <person name="Hanikenne M."/>
            <person name="Hippler M."/>
            <person name="Inwood W."/>
            <person name="Jabbari K."/>
            <person name="Kalanon M."/>
            <person name="Kuras R."/>
            <person name="Lefebvre P.A."/>
            <person name="Lemaire S.D."/>
            <person name="Lobanov A.V."/>
            <person name="Lohr M."/>
            <person name="Manuell A."/>
            <person name="Meier I."/>
            <person name="Mets L."/>
            <person name="Mittag M."/>
            <person name="Mittelmeier T."/>
            <person name="Moroney J.V."/>
            <person name="Moseley J."/>
            <person name="Napoli C."/>
            <person name="Nedelcu A.M."/>
            <person name="Niyogi K."/>
            <person name="Novoselov S.V."/>
            <person name="Paulsen I.T."/>
            <person name="Pazour G."/>
            <person name="Purton S."/>
            <person name="Ral J.P."/>
            <person name="Riano-Pachon D.M."/>
            <person name="Riekhof W."/>
            <person name="Rymarquis L."/>
            <person name="Schroda M."/>
            <person name="Stern D."/>
            <person name="Umen J."/>
            <person name="Willows R."/>
            <person name="Wilson N."/>
            <person name="Zimmer S.L."/>
            <person name="Allmer J."/>
            <person name="Balk J."/>
            <person name="Bisova K."/>
            <person name="Chen C.J."/>
            <person name="Elias M."/>
            <person name="Gendler K."/>
            <person name="Hauser C."/>
            <person name="Lamb M.R."/>
            <person name="Ledford H."/>
            <person name="Long J.C."/>
            <person name="Minagawa J."/>
            <person name="Page M.D."/>
            <person name="Pan J."/>
            <person name="Pootakham W."/>
            <person name="Roje S."/>
            <person name="Rose A."/>
            <person name="Stahlberg E."/>
            <person name="Terauchi A.M."/>
            <person name="Yang P."/>
            <person name="Ball S."/>
            <person name="Bowler C."/>
            <person name="Dieckmann C.L."/>
            <person name="Gladyshev V.N."/>
            <person name="Green P."/>
            <person name="Jorgensen R."/>
            <person name="Mayfield S."/>
            <person name="Mueller-Roeber B."/>
            <person name="Rajamani S."/>
            <person name="Sayre R.T."/>
            <person name="Brokstein P."/>
            <person name="Dubchak I."/>
            <person name="Goodstein D."/>
            <person name="Hornick L."/>
            <person name="Huang Y.W."/>
            <person name="Jhaveri J."/>
            <person name="Luo Y."/>
            <person name="Martinez D."/>
            <person name="Ngau W.C."/>
            <person name="Otillar B."/>
            <person name="Poliakov A."/>
            <person name="Porter A."/>
            <person name="Szajkowski L."/>
            <person name="Werner G."/>
            <person name="Zhou K."/>
            <person name="Grigoriev I.V."/>
            <person name="Rokhsar D.S."/>
            <person name="Grossman A.R."/>
        </authorList>
    </citation>
    <scope>NUCLEOTIDE SEQUENCE [LARGE SCALE GENOMIC DNA]</scope>
    <source>
        <strain evidence="4">CC-503</strain>
    </source>
</reference>
<organism evidence="3 4">
    <name type="scientific">Chlamydomonas reinhardtii</name>
    <name type="common">Chlamydomonas smithii</name>
    <dbReference type="NCBI Taxonomy" id="3055"/>
    <lineage>
        <taxon>Eukaryota</taxon>
        <taxon>Viridiplantae</taxon>
        <taxon>Chlorophyta</taxon>
        <taxon>core chlorophytes</taxon>
        <taxon>Chlorophyceae</taxon>
        <taxon>CS clade</taxon>
        <taxon>Chlamydomonadales</taxon>
        <taxon>Chlamydomonadaceae</taxon>
        <taxon>Chlamydomonas</taxon>
    </lineage>
</organism>
<dbReference type="OrthoDB" id="194468at2759"/>
<evidence type="ECO:0000313" key="3">
    <source>
        <dbReference type="EMBL" id="PNW87388.1"/>
    </source>
</evidence>
<dbReference type="InterPro" id="IPR032466">
    <property type="entry name" value="Metal_Hydrolase"/>
</dbReference>
<keyword evidence="4" id="KW-1185">Reference proteome</keyword>
<feature type="domain" description="Amidohydrolase-related" evidence="2">
    <location>
        <begin position="208"/>
        <end position="546"/>
    </location>
</feature>
<dbReference type="CDD" id="cd01299">
    <property type="entry name" value="Met_dep_hydrolase_A"/>
    <property type="match status" value="1"/>
</dbReference>
<dbReference type="InterPro" id="IPR051781">
    <property type="entry name" value="Metallo-dep_Hydrolase"/>
</dbReference>
<sequence length="598" mass="61305">MPTLWLRLPAAAPAPPPVTKADPNLPPAELLHSSFAKAASQRKHLRAARAASDAAAAAVAAAASEGVVLLINAVVLDTQAGAYLPGIQRVALRDGVIAAIGPMPGQEQALASQQSQQSQQEAEESQVAEVQLVEEAAAAPAAPPPPAVTAKEAEVEAEVEVEGGVVATQQAEMEVAANLLAGLKTLPSDPRGPLTGAPAVIVDCAGAVLMPGMCDAHVHVTAVTADLAALQSHSEAYVAARAGAILGGMLARGFTTVRDAGGADFGLAQAVEEGVVLGPKILFTGHALSQTGGHGDFRGRGEDACACGAALRGIGRVCDGIPEVRKAARDELRRGAHCIKIMASGGVASPTDRLTNTQFSESELKAIVEEAEAAGTYVCAHAYTPAAILRAVRCGVRSVEHGNYLDPHTATEMTFRGAYLVPTLVTYQELARGGEAAGMPKELVAKVGNALEAGLRSLAVARDHGVVMCFGSDLLGDLHPAQADELCLRARVLPAVEVVKSATVHCAELFNATLTLGRVRPGFSADLLLLAPGVDPLADVAALAAPGGTGVAAVWREGLLAKAPYAPGRLPALQQGAHGELLALGDWWEHNERLFAAA</sequence>
<dbReference type="PANTHER" id="PTHR43135">
    <property type="entry name" value="ALPHA-D-RIBOSE 1-METHYLPHOSPHONATE 5-TRIPHOSPHATE DIPHOSPHATASE"/>
    <property type="match status" value="1"/>
</dbReference>
<dbReference type="KEGG" id="cre:CHLRE_02g147700v5"/>